<name>A0ABU7DLH6_9TELE</name>
<evidence type="ECO:0000313" key="2">
    <source>
        <dbReference type="Proteomes" id="UP001352852"/>
    </source>
</evidence>
<dbReference type="EMBL" id="JAHUTJ010027537">
    <property type="protein sequence ID" value="MED6275330.1"/>
    <property type="molecule type" value="Genomic_DNA"/>
</dbReference>
<organism evidence="1 2">
    <name type="scientific">Characodon lateralis</name>
    <dbReference type="NCBI Taxonomy" id="208331"/>
    <lineage>
        <taxon>Eukaryota</taxon>
        <taxon>Metazoa</taxon>
        <taxon>Chordata</taxon>
        <taxon>Craniata</taxon>
        <taxon>Vertebrata</taxon>
        <taxon>Euteleostomi</taxon>
        <taxon>Actinopterygii</taxon>
        <taxon>Neopterygii</taxon>
        <taxon>Teleostei</taxon>
        <taxon>Neoteleostei</taxon>
        <taxon>Acanthomorphata</taxon>
        <taxon>Ovalentaria</taxon>
        <taxon>Atherinomorphae</taxon>
        <taxon>Cyprinodontiformes</taxon>
        <taxon>Goodeidae</taxon>
        <taxon>Characodon</taxon>
    </lineage>
</organism>
<evidence type="ECO:0000313" key="1">
    <source>
        <dbReference type="EMBL" id="MED6275330.1"/>
    </source>
</evidence>
<comment type="caution">
    <text evidence="1">The sequence shown here is derived from an EMBL/GenBank/DDBJ whole genome shotgun (WGS) entry which is preliminary data.</text>
</comment>
<gene>
    <name evidence="1" type="ORF">CHARACLAT_025482</name>
</gene>
<sequence length="143" mass="15762">MSKIANTTEICFLRKAAGHSLRKWSFIIREEPSRAAAPPHHEELVEVARTFVLDASTTPSLGGSPGDSPGHTGETLSLGWPGNALGFSRRRCLGRGKSGLLYQVCCRRDLVSDKAEGYVNGYGKNIGKVQVFRHTFFIQLRFL</sequence>
<dbReference type="Proteomes" id="UP001352852">
    <property type="component" value="Unassembled WGS sequence"/>
</dbReference>
<keyword evidence="2" id="KW-1185">Reference proteome</keyword>
<protein>
    <submittedName>
        <fullName evidence="1">Uncharacterized protein</fullName>
    </submittedName>
</protein>
<reference evidence="1 2" key="1">
    <citation type="submission" date="2021-06" db="EMBL/GenBank/DDBJ databases">
        <authorList>
            <person name="Palmer J.M."/>
        </authorList>
    </citation>
    <scope>NUCLEOTIDE SEQUENCE [LARGE SCALE GENOMIC DNA]</scope>
    <source>
        <strain evidence="1 2">CL_MEX2019</strain>
        <tissue evidence="1">Muscle</tissue>
    </source>
</reference>
<proteinExistence type="predicted"/>
<accession>A0ABU7DLH6</accession>